<sequence length="349" mass="36354">MADVESLIPFLQQLVQRMRLVPPANELELLQKATFKEMRPYFEAQTAGIPDAEIYKMILKYLANPAGGTGLSGNAPASPPKPAAPAPAPKPAAPTPAAVVSSAVAPTSTSQDGKRQVRKIMEGVELHVLEEDGPKWTFELATKGTNDLTVVNLDFSASMNIDLKAEGPCKNTGPLTLTVNVPTVANTGGKELRAVIATAKATSGTVSLSYKVAVRSGSQPAPSASSATTSSTSASQQQQTQQQTTESEEPDDVTNVADGLTVIVQSVETGYKLYASNTHAANTYAVTVDLGESSNLTFAAVGAAKLDGPSKVSFTLNAAVGKVAVVDCNVKDYAVGSCDIRYKVAARIA</sequence>
<feature type="compositionally biased region" description="Low complexity" evidence="1">
    <location>
        <begin position="218"/>
        <end position="245"/>
    </location>
</feature>
<evidence type="ECO:0000256" key="1">
    <source>
        <dbReference type="SAM" id="MobiDB-lite"/>
    </source>
</evidence>
<organism evidence="2 3">
    <name type="scientific">Bodo saltans</name>
    <name type="common">Flagellated protozoan</name>
    <dbReference type="NCBI Taxonomy" id="75058"/>
    <lineage>
        <taxon>Eukaryota</taxon>
        <taxon>Discoba</taxon>
        <taxon>Euglenozoa</taxon>
        <taxon>Kinetoplastea</taxon>
        <taxon>Metakinetoplastina</taxon>
        <taxon>Eubodonida</taxon>
        <taxon>Bodonidae</taxon>
        <taxon>Bodo</taxon>
    </lineage>
</organism>
<reference evidence="3" key="1">
    <citation type="submission" date="2015-09" db="EMBL/GenBank/DDBJ databases">
        <authorList>
            <consortium name="Pathogen Informatics"/>
        </authorList>
    </citation>
    <scope>NUCLEOTIDE SEQUENCE [LARGE SCALE GENOMIC DNA]</scope>
    <source>
        <strain evidence="3">Lake Konstanz</strain>
    </source>
</reference>
<evidence type="ECO:0000313" key="2">
    <source>
        <dbReference type="EMBL" id="CUF65595.1"/>
    </source>
</evidence>
<feature type="region of interest" description="Disordered" evidence="1">
    <location>
        <begin position="217"/>
        <end position="255"/>
    </location>
</feature>
<dbReference type="EMBL" id="CYKH01000376">
    <property type="protein sequence ID" value="CUF65595.1"/>
    <property type="molecule type" value="Genomic_DNA"/>
</dbReference>
<evidence type="ECO:0000313" key="3">
    <source>
        <dbReference type="Proteomes" id="UP000051952"/>
    </source>
</evidence>
<dbReference type="VEuPathDB" id="TriTrypDB:BSAL_64525"/>
<keyword evidence="3" id="KW-1185">Reference proteome</keyword>
<feature type="region of interest" description="Disordered" evidence="1">
    <location>
        <begin position="72"/>
        <end position="116"/>
    </location>
</feature>
<feature type="compositionally biased region" description="Pro residues" evidence="1">
    <location>
        <begin position="77"/>
        <end position="94"/>
    </location>
</feature>
<feature type="compositionally biased region" description="Low complexity" evidence="1">
    <location>
        <begin position="95"/>
        <end position="110"/>
    </location>
</feature>
<accession>A0A0S4IT13</accession>
<proteinExistence type="predicted"/>
<gene>
    <name evidence="2" type="ORF">BSAL_64525</name>
</gene>
<protein>
    <submittedName>
        <fullName evidence="2">Uncharacterized protein</fullName>
    </submittedName>
</protein>
<dbReference type="Proteomes" id="UP000051952">
    <property type="component" value="Unassembled WGS sequence"/>
</dbReference>
<dbReference type="AlphaFoldDB" id="A0A0S4IT13"/>
<name>A0A0S4IT13_BODSA</name>